<keyword evidence="5" id="KW-0560">Oxidoreductase</keyword>
<dbReference type="InterPro" id="IPR007867">
    <property type="entry name" value="GMC_OxRtase_C"/>
</dbReference>
<evidence type="ECO:0000259" key="6">
    <source>
        <dbReference type="Pfam" id="PF05199"/>
    </source>
</evidence>
<gene>
    <name evidence="7" type="ORF">RS130_14710</name>
</gene>
<accession>A0ABU3SYJ3</accession>
<evidence type="ECO:0000256" key="5">
    <source>
        <dbReference type="ARBA" id="ARBA00023002"/>
    </source>
</evidence>
<dbReference type="Proteomes" id="UP001247805">
    <property type="component" value="Unassembled WGS sequence"/>
</dbReference>
<evidence type="ECO:0000256" key="4">
    <source>
        <dbReference type="ARBA" id="ARBA00022827"/>
    </source>
</evidence>
<dbReference type="PANTHER" id="PTHR42784:SF1">
    <property type="entry name" value="PYRANOSE 2-OXIDASE"/>
    <property type="match status" value="1"/>
</dbReference>
<keyword evidence="8" id="KW-1185">Reference proteome</keyword>
<comment type="cofactor">
    <cofactor evidence="1">
        <name>FAD</name>
        <dbReference type="ChEBI" id="CHEBI:57692"/>
    </cofactor>
</comment>
<reference evidence="7 8" key="1">
    <citation type="submission" date="2023-10" db="EMBL/GenBank/DDBJ databases">
        <title>Glaciecola aquimarina strain GGW-M5 nov., isolated from a coastal seawater.</title>
        <authorList>
            <person name="Bayburt H."/>
            <person name="Kim J.M."/>
            <person name="Choi B.J."/>
            <person name="Jeon C.O."/>
        </authorList>
    </citation>
    <scope>NUCLEOTIDE SEQUENCE [LARGE SCALE GENOMIC DNA]</scope>
    <source>
        <strain evidence="7 8">KCTC 32108</strain>
    </source>
</reference>
<sequence>MLPYYENYASLHPTKKDKWGIPLLHIDAQIRDNERKMIVQAAKDLKEMLKAGGCTNIRVSETPADKYIMVGARTHEMGGACMGDDPKQAVLNKWAQSHDVDNLFVTDGACMPSCSTQNPSLTYMAITARSADYAAKLMQQGKL</sequence>
<comment type="similarity">
    <text evidence="2">Belongs to the GMC oxidoreductase family.</text>
</comment>
<dbReference type="InterPro" id="IPR051473">
    <property type="entry name" value="P2Ox-like"/>
</dbReference>
<evidence type="ECO:0000256" key="1">
    <source>
        <dbReference type="ARBA" id="ARBA00001974"/>
    </source>
</evidence>
<dbReference type="RefSeq" id="WP_316026548.1">
    <property type="nucleotide sequence ID" value="NZ_JAWDIO010000002.1"/>
</dbReference>
<dbReference type="InterPro" id="IPR036188">
    <property type="entry name" value="FAD/NAD-bd_sf"/>
</dbReference>
<proteinExistence type="inferred from homology"/>
<dbReference type="Pfam" id="PF05199">
    <property type="entry name" value="GMC_oxred_C"/>
    <property type="match status" value="1"/>
</dbReference>
<dbReference type="PANTHER" id="PTHR42784">
    <property type="entry name" value="PYRANOSE 2-OXIDASE"/>
    <property type="match status" value="1"/>
</dbReference>
<name>A0ABU3SYJ3_9ALTE</name>
<evidence type="ECO:0000256" key="3">
    <source>
        <dbReference type="ARBA" id="ARBA00022630"/>
    </source>
</evidence>
<keyword evidence="4" id="KW-0274">FAD</keyword>
<comment type="caution">
    <text evidence="7">The sequence shown here is derived from an EMBL/GenBank/DDBJ whole genome shotgun (WGS) entry which is preliminary data.</text>
</comment>
<keyword evidence="3" id="KW-0285">Flavoprotein</keyword>
<feature type="domain" description="Glucose-methanol-choline oxidoreductase C-terminal" evidence="6">
    <location>
        <begin position="14"/>
        <end position="126"/>
    </location>
</feature>
<organism evidence="7 8">
    <name type="scientific">Paraglaciecola aquimarina</name>
    <dbReference type="NCBI Taxonomy" id="1235557"/>
    <lineage>
        <taxon>Bacteria</taxon>
        <taxon>Pseudomonadati</taxon>
        <taxon>Pseudomonadota</taxon>
        <taxon>Gammaproteobacteria</taxon>
        <taxon>Alteromonadales</taxon>
        <taxon>Alteromonadaceae</taxon>
        <taxon>Paraglaciecola</taxon>
    </lineage>
</organism>
<dbReference type="EMBL" id="JAWDIO010000002">
    <property type="protein sequence ID" value="MDU0354987.1"/>
    <property type="molecule type" value="Genomic_DNA"/>
</dbReference>
<dbReference type="SUPFAM" id="SSF54373">
    <property type="entry name" value="FAD-linked reductases, C-terminal domain"/>
    <property type="match status" value="1"/>
</dbReference>
<evidence type="ECO:0000256" key="2">
    <source>
        <dbReference type="ARBA" id="ARBA00010790"/>
    </source>
</evidence>
<dbReference type="Gene3D" id="3.50.50.60">
    <property type="entry name" value="FAD/NAD(P)-binding domain"/>
    <property type="match status" value="1"/>
</dbReference>
<protein>
    <submittedName>
        <fullName evidence="7">GMC family oxidoreductase</fullName>
    </submittedName>
</protein>
<evidence type="ECO:0000313" key="8">
    <source>
        <dbReference type="Proteomes" id="UP001247805"/>
    </source>
</evidence>
<dbReference type="SUPFAM" id="SSF51905">
    <property type="entry name" value="FAD/NAD(P)-binding domain"/>
    <property type="match status" value="1"/>
</dbReference>
<evidence type="ECO:0000313" key="7">
    <source>
        <dbReference type="EMBL" id="MDU0354987.1"/>
    </source>
</evidence>